<feature type="region of interest" description="Disordered" evidence="1">
    <location>
        <begin position="1321"/>
        <end position="1343"/>
    </location>
</feature>
<feature type="region of interest" description="Disordered" evidence="1">
    <location>
        <begin position="392"/>
        <end position="411"/>
    </location>
</feature>
<evidence type="ECO:0000313" key="4">
    <source>
        <dbReference type="RefSeq" id="XP_026669938.1"/>
    </source>
</evidence>
<dbReference type="GeneID" id="108625579"/>
<dbReference type="KEGG" id="ccal:108625579"/>
<evidence type="ECO:0000256" key="1">
    <source>
        <dbReference type="SAM" id="MobiDB-lite"/>
    </source>
</evidence>
<feature type="region of interest" description="Disordered" evidence="1">
    <location>
        <begin position="1169"/>
        <end position="1193"/>
    </location>
</feature>
<feature type="compositionally biased region" description="Basic and acidic residues" evidence="1">
    <location>
        <begin position="1176"/>
        <end position="1193"/>
    </location>
</feature>
<feature type="region of interest" description="Disordered" evidence="1">
    <location>
        <begin position="1"/>
        <end position="47"/>
    </location>
</feature>
<feature type="compositionally biased region" description="Polar residues" evidence="1">
    <location>
        <begin position="1299"/>
        <end position="1312"/>
    </location>
</feature>
<feature type="region of interest" description="Disordered" evidence="1">
    <location>
        <begin position="493"/>
        <end position="518"/>
    </location>
</feature>
<sequence>MSYDNRNRPSNSKDMNSLTSTRSHPFNYSRQKSSAKMPAKPLLSKRGKWTTNIATKYQREQNVPLQNETLRVKRVKSNVESIENKSYHDVHNEDPVTILRKEIQEWRINELLTYRTEERFTGTPSEQHSCSYVTSGETTKRLSPNNVPKTPPISADFPAVTKKHNGLEYLDLSTDPSVRLIASCRSRMHSRSQCDCYCKTRVPIAQQREEIHSERSRIRSCRSPRTETVRSAKKIPLIPVRIVDDEQLDSKISSASLSASPLLSPETSAVLEDVEKLIKNAQIQMKEIDMTTNDGRLKKCLPVYSEETPLNDENDQILYIRERVAYKFQVANGWIDSYANVEGKFTNEDRVGVKSKRFVDLSAPKFTTSEDRYKEFSRGKQFETEKLGLPRSLINNEDGDKRENDGQVCTSEQKREEYRKIDTFSVRMCPAVNIKGKLITQNLENIHISPDPSFVQESQNVRTYVVSHEFSEKNESPRRKQKFIKILEDNNDSASVNDKIKSGNSKDYDDNRGDSDSADLLQKQTNVSKENKEKLIENIDKMHEINKPVKNMENEKDVSYDGEKFEDNAGNRTRDVATIKAEMEAGQEETEVSTIKIISKNEQKQVRFEEKTVEIHIESRTKEEGKADSEQDLRAFARSTESKSQKITKTNAELFKLPSFITEVKTDDESSKIPLLSKEMEEKRTINKKGQREMIKKQEVEKDRNYKIMIDQRFADIVKTYGGKNDKSSENVSYTASSSINSSEPENSEQFDDIYNLYQPPINELDNVLFAYDKVIGNIVRSTKVIDEFLSRPEIEEYRRLQDEGKMKTQHSIPVNKRKAETIKKDNSHKSQVKQKIESRIKRPVIKNRLTRLANKNMNTECESRKMKQIKSTAPIFVKNSKRKTFFKDISSKAIDTDVAGPSFKMRDRLNTWKMILNEETTKASENNDDQNRKREINEIGKMHCSKTHFLQMKHDISSSISSTNPLSSSSDTKTIDETGMIHEILESQINQQNEEKITDMKLNIREDDEKDIKNDNFHYTRSQSDTVVKSDDLNKIFSEEKAMDHLITRILQEETRFIEEKVKHIFNVDEIAPVMAKSLIEDLKNNAPSFGNLVLLISENAPTINTASINIQTGIGSIKKNETGRQNLQLRCLPEEDNVSITEAVKCSDNAIEENILAKSNYEINITNPISDNENQTKNENSKRIRPDKTRNSDVIKNEIDGAKRGLKKDEENIISMKIESGEHQIDENLQKNRTVQDINNKTSSMQNKKSELKRIDNIEENVNSKRNDNSKSPDKVLSLANDPSELINEEPVKSDSIENPGNNILQVSSSDSLRDCVSLRSPSKNNTEISQEVKRSSETNNSIGGAITNTLCFVNAIDKEKVLSDVYEDMKKQFLSSTCLDANYSNVLNQQYRFSNVASTISTIESTKVGTSSDTSRSEGELYFPSSGSYSLGEVRILTSNHSDGENTDLDNETKKMLASWNESSKSLVKSMGEI</sequence>
<feature type="region of interest" description="Disordered" evidence="1">
    <location>
        <begin position="1293"/>
        <end position="1312"/>
    </location>
</feature>
<feature type="region of interest" description="Disordered" evidence="1">
    <location>
        <begin position="1261"/>
        <end position="1287"/>
    </location>
</feature>
<gene>
    <name evidence="3 4" type="primary">LOC108625579</name>
</gene>
<feature type="compositionally biased region" description="Polar residues" evidence="1">
    <location>
        <begin position="136"/>
        <end position="148"/>
    </location>
</feature>
<dbReference type="Proteomes" id="UP000694925">
    <property type="component" value="Unplaced"/>
</dbReference>
<evidence type="ECO:0000313" key="2">
    <source>
        <dbReference type="Proteomes" id="UP000694925"/>
    </source>
</evidence>
<reference evidence="3 4" key="1">
    <citation type="submission" date="2025-04" db="UniProtKB">
        <authorList>
            <consortium name="RefSeq"/>
        </authorList>
    </citation>
    <scope>IDENTIFICATION</scope>
    <source>
        <tissue evidence="3 4">Whole body</tissue>
    </source>
</reference>
<feature type="compositionally biased region" description="Basic and acidic residues" evidence="1">
    <location>
        <begin position="1261"/>
        <end position="1276"/>
    </location>
</feature>
<evidence type="ECO:0000313" key="3">
    <source>
        <dbReference type="RefSeq" id="XP_026669937.1"/>
    </source>
</evidence>
<proteinExistence type="predicted"/>
<feature type="region of interest" description="Disordered" evidence="1">
    <location>
        <begin position="136"/>
        <end position="156"/>
    </location>
</feature>
<protein>
    <submittedName>
        <fullName evidence="3 4">Reticulocyte-binding protein 2-like isoform X1</fullName>
    </submittedName>
</protein>
<feature type="compositionally biased region" description="Polar residues" evidence="1">
    <location>
        <begin position="8"/>
        <end position="34"/>
    </location>
</feature>
<organism evidence="2 4">
    <name type="scientific">Ceratina calcarata</name>
    <dbReference type="NCBI Taxonomy" id="156304"/>
    <lineage>
        <taxon>Eukaryota</taxon>
        <taxon>Metazoa</taxon>
        <taxon>Ecdysozoa</taxon>
        <taxon>Arthropoda</taxon>
        <taxon>Hexapoda</taxon>
        <taxon>Insecta</taxon>
        <taxon>Pterygota</taxon>
        <taxon>Neoptera</taxon>
        <taxon>Endopterygota</taxon>
        <taxon>Hymenoptera</taxon>
        <taxon>Apocrita</taxon>
        <taxon>Aculeata</taxon>
        <taxon>Apoidea</taxon>
        <taxon>Anthophila</taxon>
        <taxon>Apidae</taxon>
        <taxon>Ceratina</taxon>
        <taxon>Zadontomerus</taxon>
    </lineage>
</organism>
<dbReference type="RefSeq" id="XP_026669938.1">
    <property type="nucleotide sequence ID" value="XM_026814137.1"/>
</dbReference>
<name>A0AAJ7WB65_9HYME</name>
<dbReference type="RefSeq" id="XP_026669937.1">
    <property type="nucleotide sequence ID" value="XM_026814136.1"/>
</dbReference>
<feature type="compositionally biased region" description="Polar residues" evidence="1">
    <location>
        <begin position="1322"/>
        <end position="1332"/>
    </location>
</feature>
<feature type="compositionally biased region" description="Basic and acidic residues" evidence="1">
    <location>
        <begin position="498"/>
        <end position="515"/>
    </location>
</feature>
<keyword evidence="2" id="KW-1185">Reference proteome</keyword>
<feature type="region of interest" description="Disordered" evidence="1">
    <location>
        <begin position="725"/>
        <end position="747"/>
    </location>
</feature>
<accession>A0AAJ7WB65</accession>